<reference evidence="7" key="3">
    <citation type="submission" date="2015-06" db="UniProtKB">
        <authorList>
            <consortium name="EnsemblProtists"/>
        </authorList>
    </citation>
    <scope>IDENTIFICATION</scope>
</reference>
<dbReference type="KEGG" id="gtt:GUITHDRAFT_52294"/>
<dbReference type="STRING" id="905079.L1ILV7"/>
<dbReference type="RefSeq" id="XP_005824221.1">
    <property type="nucleotide sequence ID" value="XM_005824164.1"/>
</dbReference>
<evidence type="ECO:0000313" key="6">
    <source>
        <dbReference type="EMBL" id="EKX37241.1"/>
    </source>
</evidence>
<feature type="non-terminal residue" evidence="6">
    <location>
        <position position="162"/>
    </location>
</feature>
<protein>
    <recommendedName>
        <fullName evidence="5">Cyclin-like domain-containing protein</fullName>
    </recommendedName>
</protein>
<keyword evidence="8" id="KW-1185">Reference proteome</keyword>
<dbReference type="HOGENOM" id="CLU_020695_2_4_1"/>
<evidence type="ECO:0000259" key="5">
    <source>
        <dbReference type="SMART" id="SM00385"/>
    </source>
</evidence>
<evidence type="ECO:0000313" key="7">
    <source>
        <dbReference type="EnsemblProtists" id="EKX37241"/>
    </source>
</evidence>
<dbReference type="eggNOG" id="KOG0653">
    <property type="taxonomic scope" value="Eukaryota"/>
</dbReference>
<dbReference type="SMART" id="SM00385">
    <property type="entry name" value="CYCLIN"/>
    <property type="match status" value="1"/>
</dbReference>
<dbReference type="OMA" id="CAMIAIR"/>
<dbReference type="InterPro" id="IPR039361">
    <property type="entry name" value="Cyclin"/>
</dbReference>
<evidence type="ECO:0000256" key="2">
    <source>
        <dbReference type="ARBA" id="ARBA00023127"/>
    </source>
</evidence>
<dbReference type="SUPFAM" id="SSF47954">
    <property type="entry name" value="Cyclin-like"/>
    <property type="match status" value="2"/>
</dbReference>
<dbReference type="AlphaFoldDB" id="L1ILV7"/>
<proteinExistence type="inferred from homology"/>
<name>L1ILV7_GUITC</name>
<evidence type="ECO:0000256" key="1">
    <source>
        <dbReference type="ARBA" id="ARBA00022618"/>
    </source>
</evidence>
<reference evidence="6 8" key="1">
    <citation type="journal article" date="2012" name="Nature">
        <title>Algal genomes reveal evolutionary mosaicism and the fate of nucleomorphs.</title>
        <authorList>
            <consortium name="DOE Joint Genome Institute"/>
            <person name="Curtis B.A."/>
            <person name="Tanifuji G."/>
            <person name="Burki F."/>
            <person name="Gruber A."/>
            <person name="Irimia M."/>
            <person name="Maruyama S."/>
            <person name="Arias M.C."/>
            <person name="Ball S.G."/>
            <person name="Gile G.H."/>
            <person name="Hirakawa Y."/>
            <person name="Hopkins J.F."/>
            <person name="Kuo A."/>
            <person name="Rensing S.A."/>
            <person name="Schmutz J."/>
            <person name="Symeonidi A."/>
            <person name="Elias M."/>
            <person name="Eveleigh R.J."/>
            <person name="Herman E.K."/>
            <person name="Klute M.J."/>
            <person name="Nakayama T."/>
            <person name="Obornik M."/>
            <person name="Reyes-Prieto A."/>
            <person name="Armbrust E.V."/>
            <person name="Aves S.J."/>
            <person name="Beiko R.G."/>
            <person name="Coutinho P."/>
            <person name="Dacks J.B."/>
            <person name="Durnford D.G."/>
            <person name="Fast N.M."/>
            <person name="Green B.R."/>
            <person name="Grisdale C.J."/>
            <person name="Hempel F."/>
            <person name="Henrissat B."/>
            <person name="Hoppner M.P."/>
            <person name="Ishida K."/>
            <person name="Kim E."/>
            <person name="Koreny L."/>
            <person name="Kroth P.G."/>
            <person name="Liu Y."/>
            <person name="Malik S.B."/>
            <person name="Maier U.G."/>
            <person name="McRose D."/>
            <person name="Mock T."/>
            <person name="Neilson J.A."/>
            <person name="Onodera N.T."/>
            <person name="Poole A.M."/>
            <person name="Pritham E.J."/>
            <person name="Richards T.A."/>
            <person name="Rocap G."/>
            <person name="Roy S.W."/>
            <person name="Sarai C."/>
            <person name="Schaack S."/>
            <person name="Shirato S."/>
            <person name="Slamovits C.H."/>
            <person name="Spencer D.F."/>
            <person name="Suzuki S."/>
            <person name="Worden A.Z."/>
            <person name="Zauner S."/>
            <person name="Barry K."/>
            <person name="Bell C."/>
            <person name="Bharti A.K."/>
            <person name="Crow J.A."/>
            <person name="Grimwood J."/>
            <person name="Kramer R."/>
            <person name="Lindquist E."/>
            <person name="Lucas S."/>
            <person name="Salamov A."/>
            <person name="McFadden G.I."/>
            <person name="Lane C.E."/>
            <person name="Keeling P.J."/>
            <person name="Gray M.W."/>
            <person name="Grigoriev I.V."/>
            <person name="Archibald J.M."/>
        </authorList>
    </citation>
    <scope>NUCLEOTIDE SEQUENCE</scope>
    <source>
        <strain evidence="6 8">CCMP2712</strain>
    </source>
</reference>
<organism evidence="6">
    <name type="scientific">Guillardia theta (strain CCMP2712)</name>
    <name type="common">Cryptophyte</name>
    <dbReference type="NCBI Taxonomy" id="905079"/>
    <lineage>
        <taxon>Eukaryota</taxon>
        <taxon>Cryptophyceae</taxon>
        <taxon>Pyrenomonadales</taxon>
        <taxon>Geminigeraceae</taxon>
        <taxon>Guillardia</taxon>
    </lineage>
</organism>
<dbReference type="Pfam" id="PF00134">
    <property type="entry name" value="Cyclin_N"/>
    <property type="match status" value="1"/>
</dbReference>
<dbReference type="InterPro" id="IPR006671">
    <property type="entry name" value="Cyclin_N"/>
</dbReference>
<keyword evidence="1" id="KW-0132">Cell division</keyword>
<dbReference type="PaxDb" id="55529-EKX37241"/>
<comment type="similarity">
    <text evidence="4">Belongs to the cyclin family.</text>
</comment>
<dbReference type="Gene3D" id="1.10.472.10">
    <property type="entry name" value="Cyclin-like"/>
    <property type="match status" value="2"/>
</dbReference>
<dbReference type="EnsemblProtists" id="EKX37241">
    <property type="protein sequence ID" value="EKX37241"/>
    <property type="gene ID" value="GUITHDRAFT_52294"/>
</dbReference>
<dbReference type="EMBL" id="JH993062">
    <property type="protein sequence ID" value="EKX37241.1"/>
    <property type="molecule type" value="Genomic_DNA"/>
</dbReference>
<dbReference type="InterPro" id="IPR036915">
    <property type="entry name" value="Cyclin-like_sf"/>
</dbReference>
<dbReference type="OrthoDB" id="5590282at2759"/>
<evidence type="ECO:0000313" key="8">
    <source>
        <dbReference type="Proteomes" id="UP000011087"/>
    </source>
</evidence>
<sequence length="162" mass="18150">RKILVDWLVDVQGEFKLTTETLQTAILLVDRNLTARHDIHYSQIQLVGITCLFIACKLCEIMHPTLMDLAWICDGCYQVSDIQKQEIAILQFTEFELRAVTPISYINALCMSLELDHQTKCMAQYAASLFLMEGQSVGMTPGEIAGAAITFALHNLNKSTIP</sequence>
<dbReference type="Pfam" id="PF02984">
    <property type="entry name" value="Cyclin_C"/>
    <property type="match status" value="1"/>
</dbReference>
<gene>
    <name evidence="6" type="ORF">GUITHDRAFT_52294</name>
</gene>
<evidence type="ECO:0000256" key="4">
    <source>
        <dbReference type="RuleBase" id="RU000383"/>
    </source>
</evidence>
<dbReference type="FunFam" id="1.10.472.10:FF:000001">
    <property type="entry name" value="G2/mitotic-specific cyclin"/>
    <property type="match status" value="1"/>
</dbReference>
<dbReference type="Proteomes" id="UP000011087">
    <property type="component" value="Unassembled WGS sequence"/>
</dbReference>
<keyword evidence="3" id="KW-0131">Cell cycle</keyword>
<keyword evidence="2 4" id="KW-0195">Cyclin</keyword>
<reference evidence="8" key="2">
    <citation type="submission" date="2012-11" db="EMBL/GenBank/DDBJ databases">
        <authorList>
            <person name="Kuo A."/>
            <person name="Curtis B.A."/>
            <person name="Tanifuji G."/>
            <person name="Burki F."/>
            <person name="Gruber A."/>
            <person name="Irimia M."/>
            <person name="Maruyama S."/>
            <person name="Arias M.C."/>
            <person name="Ball S.G."/>
            <person name="Gile G.H."/>
            <person name="Hirakawa Y."/>
            <person name="Hopkins J.F."/>
            <person name="Rensing S.A."/>
            <person name="Schmutz J."/>
            <person name="Symeonidi A."/>
            <person name="Elias M."/>
            <person name="Eveleigh R.J."/>
            <person name="Herman E.K."/>
            <person name="Klute M.J."/>
            <person name="Nakayama T."/>
            <person name="Obornik M."/>
            <person name="Reyes-Prieto A."/>
            <person name="Armbrust E.V."/>
            <person name="Aves S.J."/>
            <person name="Beiko R.G."/>
            <person name="Coutinho P."/>
            <person name="Dacks J.B."/>
            <person name="Durnford D.G."/>
            <person name="Fast N.M."/>
            <person name="Green B.R."/>
            <person name="Grisdale C."/>
            <person name="Hempe F."/>
            <person name="Henrissat B."/>
            <person name="Hoppner M.P."/>
            <person name="Ishida K.-I."/>
            <person name="Kim E."/>
            <person name="Koreny L."/>
            <person name="Kroth P.G."/>
            <person name="Liu Y."/>
            <person name="Malik S.-B."/>
            <person name="Maier U.G."/>
            <person name="McRose D."/>
            <person name="Mock T."/>
            <person name="Neilson J.A."/>
            <person name="Onodera N.T."/>
            <person name="Poole A.M."/>
            <person name="Pritham E.J."/>
            <person name="Richards T.A."/>
            <person name="Rocap G."/>
            <person name="Roy S.W."/>
            <person name="Sarai C."/>
            <person name="Schaack S."/>
            <person name="Shirato S."/>
            <person name="Slamovits C.H."/>
            <person name="Spencer D.F."/>
            <person name="Suzuki S."/>
            <person name="Worden A.Z."/>
            <person name="Zauner S."/>
            <person name="Barry K."/>
            <person name="Bell C."/>
            <person name="Bharti A.K."/>
            <person name="Crow J.A."/>
            <person name="Grimwood J."/>
            <person name="Kramer R."/>
            <person name="Lindquist E."/>
            <person name="Lucas S."/>
            <person name="Salamov A."/>
            <person name="McFadden G.I."/>
            <person name="Lane C.E."/>
            <person name="Keeling P.J."/>
            <person name="Gray M.W."/>
            <person name="Grigoriev I.V."/>
            <person name="Archibald J.M."/>
        </authorList>
    </citation>
    <scope>NUCLEOTIDE SEQUENCE</scope>
    <source>
        <strain evidence="8">CCMP2712</strain>
    </source>
</reference>
<evidence type="ECO:0000256" key="3">
    <source>
        <dbReference type="ARBA" id="ARBA00023306"/>
    </source>
</evidence>
<feature type="domain" description="Cyclin-like" evidence="5">
    <location>
        <begin position="6"/>
        <end position="91"/>
    </location>
</feature>
<accession>L1ILV7</accession>
<dbReference type="GeneID" id="17293983"/>
<feature type="non-terminal residue" evidence="6">
    <location>
        <position position="1"/>
    </location>
</feature>
<dbReference type="PANTHER" id="PTHR10177">
    <property type="entry name" value="CYCLINS"/>
    <property type="match status" value="1"/>
</dbReference>
<dbReference type="InterPro" id="IPR004367">
    <property type="entry name" value="Cyclin_C-dom"/>
</dbReference>
<dbReference type="GO" id="GO:0051301">
    <property type="term" value="P:cell division"/>
    <property type="evidence" value="ECO:0007669"/>
    <property type="project" value="UniProtKB-KW"/>
</dbReference>
<dbReference type="InterPro" id="IPR013763">
    <property type="entry name" value="Cyclin-like_dom"/>
</dbReference>